<dbReference type="GO" id="GO:0004674">
    <property type="term" value="F:protein serine/threonine kinase activity"/>
    <property type="evidence" value="ECO:0007669"/>
    <property type="project" value="TreeGrafter"/>
</dbReference>
<dbReference type="EMBL" id="JABBWD010000060">
    <property type="protein sequence ID" value="KAG1771165.1"/>
    <property type="molecule type" value="Genomic_DNA"/>
</dbReference>
<evidence type="ECO:0000259" key="3">
    <source>
        <dbReference type="PROSITE" id="PS50011"/>
    </source>
</evidence>
<evidence type="ECO:0000313" key="5">
    <source>
        <dbReference type="Proteomes" id="UP000714275"/>
    </source>
</evidence>
<organism evidence="4 5">
    <name type="scientific">Suillus placidus</name>
    <dbReference type="NCBI Taxonomy" id="48579"/>
    <lineage>
        <taxon>Eukaryota</taxon>
        <taxon>Fungi</taxon>
        <taxon>Dikarya</taxon>
        <taxon>Basidiomycota</taxon>
        <taxon>Agaricomycotina</taxon>
        <taxon>Agaricomycetes</taxon>
        <taxon>Agaricomycetidae</taxon>
        <taxon>Boletales</taxon>
        <taxon>Suillineae</taxon>
        <taxon>Suillaceae</taxon>
        <taxon>Suillus</taxon>
    </lineage>
</organism>
<dbReference type="InterPro" id="IPR011009">
    <property type="entry name" value="Kinase-like_dom_sf"/>
</dbReference>
<dbReference type="GO" id="GO:0005524">
    <property type="term" value="F:ATP binding"/>
    <property type="evidence" value="ECO:0007669"/>
    <property type="project" value="InterPro"/>
</dbReference>
<dbReference type="Gene3D" id="3.40.50.300">
    <property type="entry name" value="P-loop containing nucleotide triphosphate hydrolases"/>
    <property type="match status" value="1"/>
</dbReference>
<dbReference type="PANTHER" id="PTHR44329">
    <property type="entry name" value="SERINE/THREONINE-PROTEIN KINASE TNNI3K-RELATED"/>
    <property type="match status" value="1"/>
</dbReference>
<comment type="similarity">
    <text evidence="1">Belongs to the protein kinase superfamily. TKL Ser/Thr protein kinase family. ROCO subfamily.</text>
</comment>
<dbReference type="InterPro" id="IPR000719">
    <property type="entry name" value="Prot_kinase_dom"/>
</dbReference>
<reference evidence="4" key="1">
    <citation type="journal article" date="2020" name="New Phytol.">
        <title>Comparative genomics reveals dynamic genome evolution in host specialist ectomycorrhizal fungi.</title>
        <authorList>
            <person name="Lofgren L.A."/>
            <person name="Nguyen N.H."/>
            <person name="Vilgalys R."/>
            <person name="Ruytinx J."/>
            <person name="Liao H.L."/>
            <person name="Branco S."/>
            <person name="Kuo A."/>
            <person name="LaButti K."/>
            <person name="Lipzen A."/>
            <person name="Andreopoulos W."/>
            <person name="Pangilinan J."/>
            <person name="Riley R."/>
            <person name="Hundley H."/>
            <person name="Na H."/>
            <person name="Barry K."/>
            <person name="Grigoriev I.V."/>
            <person name="Stajich J.E."/>
            <person name="Kennedy P.G."/>
        </authorList>
    </citation>
    <scope>NUCLEOTIDE SEQUENCE</scope>
    <source>
        <strain evidence="4">DOB743</strain>
    </source>
</reference>
<dbReference type="SUPFAM" id="SSF56112">
    <property type="entry name" value="Protein kinase-like (PK-like)"/>
    <property type="match status" value="1"/>
</dbReference>
<dbReference type="InterPro" id="IPR001245">
    <property type="entry name" value="Ser-Thr/Tyr_kinase_cat_dom"/>
</dbReference>
<dbReference type="PROSITE" id="PS00675">
    <property type="entry name" value="SIGMA54_INTERACT_1"/>
    <property type="match status" value="1"/>
</dbReference>
<dbReference type="InterPro" id="IPR025662">
    <property type="entry name" value="Sigma_54_int_dom_ATP-bd_1"/>
</dbReference>
<comment type="caution">
    <text evidence="4">The sequence shown here is derived from an EMBL/GenBank/DDBJ whole genome shotgun (WGS) entry which is preliminary data.</text>
</comment>
<keyword evidence="4" id="KW-0418">Kinase</keyword>
<sequence length="683" mass="75925">MSNPPQPPHSGNDMRSKSKAMQNGRSQRTLSTIVNTVRLSGSQRGSSLRAVTTAVLSDTDYDDHCTLSRQDAGEPLTRNTKVFECITQPRDGDSQASTSEPPPLPIISLPLAEDLTGQIFGTINDYVASGAFGNVYKCEWRRPSGSVKVAVKSFRHHMNCTSEQDLRRFRRETAIWAHLVHDNIVTLYGTTEGFGPTTALVSRWFPEGTLFRLITQQGATLTIKSKLKLLHGIASGLYYLHSFPVVHGDITSSNVLVDFKDGEYKACLTDFGLSNVLCGHLKDRPIEGSTVRPGAARWTAPELLRPHDPPSDIKPTTQNDMYSFGRVMFHLLTLTIPWPDIDEFKVVQKIQNGEDIPRPEISEATSDITDARWNHIEQCWSIDPSVRPCALTTMNFIKGELEDPKQDDVLDGEVQESHPSAYLVVEQARISIAPSIQSSSRTLIPSRNAVPSSPLSRHPFSTASSLSLAGPLNVLLFGETGVGKSAIINLIMGRDVAQTSPDAETCTLQHTFHEVTLGDRRFKLWEVSSLDSMGFFRTLFAKWRLKKAFKKLYRDDGVYLLLYCMRGSRAQRALISDYKFFTDIVGSTTTVAGGVRVAAVVTSLEDYPKDMNKWWTNNKDNLERLGMRFSAHACITSLPDDPTSSPAMRARRQRSEQTIRCLIYESYRAGTETSRSSSPALTV</sequence>
<keyword evidence="4" id="KW-0808">Transferase</keyword>
<feature type="compositionally biased region" description="Polar residues" evidence="2">
    <location>
        <begin position="19"/>
        <end position="30"/>
    </location>
</feature>
<dbReference type="PROSITE" id="PS50011">
    <property type="entry name" value="PROTEIN_KINASE_DOM"/>
    <property type="match status" value="1"/>
</dbReference>
<dbReference type="Gene3D" id="1.10.510.10">
    <property type="entry name" value="Transferase(Phosphotransferase) domain 1"/>
    <property type="match status" value="1"/>
</dbReference>
<protein>
    <submittedName>
        <fullName evidence="4">Kinase-like domain-containing protein</fullName>
    </submittedName>
</protein>
<keyword evidence="5" id="KW-1185">Reference proteome</keyword>
<dbReference type="OrthoDB" id="4062651at2759"/>
<dbReference type="Pfam" id="PF01926">
    <property type="entry name" value="MMR_HSR1"/>
    <property type="match status" value="1"/>
</dbReference>
<dbReference type="InterPro" id="IPR027417">
    <property type="entry name" value="P-loop_NTPase"/>
</dbReference>
<name>A0A9P6ZLH7_9AGAM</name>
<feature type="domain" description="Protein kinase" evidence="3">
    <location>
        <begin position="121"/>
        <end position="397"/>
    </location>
</feature>
<evidence type="ECO:0000256" key="1">
    <source>
        <dbReference type="ARBA" id="ARBA00008171"/>
    </source>
</evidence>
<evidence type="ECO:0000256" key="2">
    <source>
        <dbReference type="SAM" id="MobiDB-lite"/>
    </source>
</evidence>
<gene>
    <name evidence="4" type="ORF">EV702DRAFT_657379</name>
</gene>
<evidence type="ECO:0000313" key="4">
    <source>
        <dbReference type="EMBL" id="KAG1771165.1"/>
    </source>
</evidence>
<dbReference type="PROSITE" id="PS00109">
    <property type="entry name" value="PROTEIN_KINASE_TYR"/>
    <property type="match status" value="1"/>
</dbReference>
<feature type="region of interest" description="Disordered" evidence="2">
    <location>
        <begin position="1"/>
        <end position="30"/>
    </location>
</feature>
<dbReference type="InterPro" id="IPR051681">
    <property type="entry name" value="Ser/Thr_Kinases-Pseudokinases"/>
</dbReference>
<dbReference type="Pfam" id="PF07714">
    <property type="entry name" value="PK_Tyr_Ser-Thr"/>
    <property type="match status" value="1"/>
</dbReference>
<dbReference type="GO" id="GO:0005525">
    <property type="term" value="F:GTP binding"/>
    <property type="evidence" value="ECO:0007669"/>
    <property type="project" value="InterPro"/>
</dbReference>
<accession>A0A9P6ZLH7</accession>
<dbReference type="SUPFAM" id="SSF52540">
    <property type="entry name" value="P-loop containing nucleoside triphosphate hydrolases"/>
    <property type="match status" value="1"/>
</dbReference>
<dbReference type="Proteomes" id="UP000714275">
    <property type="component" value="Unassembled WGS sequence"/>
</dbReference>
<dbReference type="AlphaFoldDB" id="A0A9P6ZLH7"/>
<dbReference type="InterPro" id="IPR008266">
    <property type="entry name" value="Tyr_kinase_AS"/>
</dbReference>
<proteinExistence type="inferred from homology"/>
<dbReference type="InterPro" id="IPR006073">
    <property type="entry name" value="GTP-bd"/>
</dbReference>